<dbReference type="Proteomes" id="UP000490386">
    <property type="component" value="Unassembled WGS sequence"/>
</dbReference>
<dbReference type="InterPro" id="IPR015943">
    <property type="entry name" value="WD40/YVTN_repeat-like_dom_sf"/>
</dbReference>
<gene>
    <name evidence="2" type="ORF">F8O03_03905</name>
</gene>
<comment type="caution">
    <text evidence="2">The sequence shown here is derived from an EMBL/GenBank/DDBJ whole genome shotgun (WGS) entry which is preliminary data.</text>
</comment>
<proteinExistence type="predicted"/>
<dbReference type="Gene3D" id="2.130.10.10">
    <property type="entry name" value="YVTN repeat-like/Quinoprotein amine dehydrogenase"/>
    <property type="match status" value="1"/>
</dbReference>
<keyword evidence="1" id="KW-0732">Signal</keyword>
<keyword evidence="3" id="KW-1185">Reference proteome</keyword>
<dbReference type="EMBL" id="WBJX01000001">
    <property type="protein sequence ID" value="KAB1639489.1"/>
    <property type="molecule type" value="Genomic_DNA"/>
</dbReference>
<dbReference type="RefSeq" id="WP_151422671.1">
    <property type="nucleotide sequence ID" value="NZ_WBJX01000001.1"/>
</dbReference>
<evidence type="ECO:0000256" key="1">
    <source>
        <dbReference type="SAM" id="SignalP"/>
    </source>
</evidence>
<name>A0A7J5B5N6_9MICO</name>
<evidence type="ECO:0000313" key="2">
    <source>
        <dbReference type="EMBL" id="KAB1639489.1"/>
    </source>
</evidence>
<evidence type="ECO:0000313" key="3">
    <source>
        <dbReference type="Proteomes" id="UP000490386"/>
    </source>
</evidence>
<feature type="signal peptide" evidence="1">
    <location>
        <begin position="1"/>
        <end position="22"/>
    </location>
</feature>
<sequence>MRRRPVVAALAAVGMLTLAGCASPVEGTAASTESQAPEEQPHGFVAGAEELTEAQSSIASIGADGSVNVLNLLTGETTTLDSVAEPAWAVSDGRFVFTGSGADGDGITQVIDTGVWTVPHGDHVHYYRTAPGVTGELAEAGPARVSSDEAVAALSFQDSGTTVILDRHALGQGEVVELARVESTAHVGAAAPVGDAVVASSVESPGGTPTLSAYSLDGQDLGVGVECPGLGDVQQTSLGATFSCSDGLVFAQAAEAGATSAAPALTKVAYPDAGATAGQGAAPVGPASSLDNRPHRPAVAGPAGDAGIWLASSRTQELSFIPTATPILTAVAVADDSSRVVAVDHQGTLLVIDGATGEVTGTQAGLIGTPDSAMSIHLSVDTSRAYLSTPASADVHEIDYKDGARIARTLDLPSAPAFAFETGN</sequence>
<reference evidence="2 3" key="1">
    <citation type="submission" date="2019-09" db="EMBL/GenBank/DDBJ databases">
        <title>Phylogeny of genus Pseudoclavibacter and closely related genus.</title>
        <authorList>
            <person name="Li Y."/>
        </authorList>
    </citation>
    <scope>NUCLEOTIDE SEQUENCE [LARGE SCALE GENOMIC DNA]</scope>
    <source>
        <strain evidence="2 3">THG-MD12</strain>
    </source>
</reference>
<dbReference type="AlphaFoldDB" id="A0A7J5B5N6"/>
<protein>
    <recommendedName>
        <fullName evidence="4">ABC transporter</fullName>
    </recommendedName>
</protein>
<evidence type="ECO:0008006" key="4">
    <source>
        <dbReference type="Google" id="ProtNLM"/>
    </source>
</evidence>
<dbReference type="OrthoDB" id="60524at2"/>
<dbReference type="SUPFAM" id="SSF82171">
    <property type="entry name" value="DPP6 N-terminal domain-like"/>
    <property type="match status" value="1"/>
</dbReference>
<feature type="chain" id="PRO_5038994045" description="ABC transporter" evidence="1">
    <location>
        <begin position="23"/>
        <end position="424"/>
    </location>
</feature>
<accession>A0A7J5B5N6</accession>
<dbReference type="PROSITE" id="PS51257">
    <property type="entry name" value="PROKAR_LIPOPROTEIN"/>
    <property type="match status" value="1"/>
</dbReference>
<organism evidence="2 3">
    <name type="scientific">Pseudoclavibacter terrae</name>
    <dbReference type="NCBI Taxonomy" id="1530195"/>
    <lineage>
        <taxon>Bacteria</taxon>
        <taxon>Bacillati</taxon>
        <taxon>Actinomycetota</taxon>
        <taxon>Actinomycetes</taxon>
        <taxon>Micrococcales</taxon>
        <taxon>Microbacteriaceae</taxon>
        <taxon>Pseudoclavibacter</taxon>
    </lineage>
</organism>